<dbReference type="GO" id="GO:0003824">
    <property type="term" value="F:catalytic activity"/>
    <property type="evidence" value="ECO:0007669"/>
    <property type="project" value="InterPro"/>
</dbReference>
<dbReference type="OrthoDB" id="335750at2"/>
<feature type="chain" id="PRO_5022113306" description="Glucans biosynthesis protein G" evidence="7">
    <location>
        <begin position="27"/>
        <end position="517"/>
    </location>
</feature>
<comment type="similarity">
    <text evidence="3">Belongs to the OpgD/OpgG family.</text>
</comment>
<feature type="signal peptide" evidence="7">
    <location>
        <begin position="1"/>
        <end position="26"/>
    </location>
</feature>
<dbReference type="PANTHER" id="PTHR30504">
    <property type="entry name" value="GLUCANS BIOSYNTHESIS PROTEIN"/>
    <property type="match status" value="1"/>
</dbReference>
<evidence type="ECO:0000313" key="9">
    <source>
        <dbReference type="EMBL" id="TWO67836.1"/>
    </source>
</evidence>
<evidence type="ECO:0000313" key="10">
    <source>
        <dbReference type="Proteomes" id="UP000318199"/>
    </source>
</evidence>
<evidence type="ECO:0000256" key="4">
    <source>
        <dbReference type="ARBA" id="ARBA00015376"/>
    </source>
</evidence>
<dbReference type="InterPro" id="IPR014438">
    <property type="entry name" value="Glucan_biosyn_MdoG/MdoD"/>
</dbReference>
<dbReference type="InterPro" id="IPR007444">
    <property type="entry name" value="Glucan_biosyn_MdoG_C"/>
</dbReference>
<dbReference type="PIRSF" id="PIRSF006281">
    <property type="entry name" value="MdoG"/>
    <property type="match status" value="1"/>
</dbReference>
<dbReference type="RefSeq" id="WP_145895969.1">
    <property type="nucleotide sequence ID" value="NZ_VOBQ01000022.1"/>
</dbReference>
<dbReference type="UniPathway" id="UPA00637"/>
<reference evidence="9 10" key="1">
    <citation type="submission" date="2019-07" db="EMBL/GenBank/DDBJ databases">
        <title>Caenimonas sedimenti sp. nov., isolated from activated sludge.</title>
        <authorList>
            <person name="Xu J."/>
        </authorList>
    </citation>
    <scope>NUCLEOTIDE SEQUENCE [LARGE SCALE GENOMIC DNA]</scope>
    <source>
        <strain evidence="9 10">HX-9-20</strain>
    </source>
</reference>
<dbReference type="GO" id="GO:0030246">
    <property type="term" value="F:carbohydrate binding"/>
    <property type="evidence" value="ECO:0007669"/>
    <property type="project" value="InterPro"/>
</dbReference>
<dbReference type="InterPro" id="IPR011013">
    <property type="entry name" value="Gal_mutarotase_sf_dom"/>
</dbReference>
<dbReference type="InterPro" id="IPR014718">
    <property type="entry name" value="GH-type_carb-bd"/>
</dbReference>
<dbReference type="Pfam" id="PF04349">
    <property type="entry name" value="MdoG"/>
    <property type="match status" value="1"/>
</dbReference>
<dbReference type="FunFam" id="2.70.98.10:FF:000001">
    <property type="entry name" value="Glucans biosynthesis protein G"/>
    <property type="match status" value="1"/>
</dbReference>
<evidence type="ECO:0000256" key="1">
    <source>
        <dbReference type="ARBA" id="ARBA00004418"/>
    </source>
</evidence>
<dbReference type="GO" id="GO:0030288">
    <property type="term" value="C:outer membrane-bounded periplasmic space"/>
    <property type="evidence" value="ECO:0007669"/>
    <property type="project" value="TreeGrafter"/>
</dbReference>
<comment type="caution">
    <text evidence="9">The sequence shown here is derived from an EMBL/GenBank/DDBJ whole genome shotgun (WGS) entry which is preliminary data.</text>
</comment>
<sequence>MLQLLRLLRLLCLGLLTGGLWHSVHAQTAAAVDFETVAGLARARAAAPDAAATSALPAELQALDYDGYRDIRFRPARALWRDAQLPFETMFFHRGLYQQEAVRIHEITPQGVRPLAYDSGDYDFGKNALQPQGWGDLGHAGLRVHYPLNSPQYKDELVVFLGASYFRALGAGQQYGLSARGLAIDTVGGGTEEFPRFTQFWLERPAPDARQVVLYALLESPRATGAYRFEIVPGTQTVTRVRSRIFLRAGGSPIATLGVAPLTSMFFFGENQPRAGDFRPEVHDSDGLQIETGDGEWLWRPLQNPARPTVNTFTANGLRGFGLMQRDRAFTSYEDVEARYERRPSAWVKPLGDWGPGRVELLQLPTPDETHDNVVAYWVPARLPAPGEPLELAYEIAWQGDTQQRPPGSWAAQSRRGIGYSKLDARAQAQQVQYVVDFTGPALDALPPGAQVRAVASADANGRVLEQNAYPNPAGKSWRMTLRVQRIDPARPVELRAFLQHDTHILSETWTNIILPE</sequence>
<dbReference type="EMBL" id="VOBQ01000022">
    <property type="protein sequence ID" value="TWO67836.1"/>
    <property type="molecule type" value="Genomic_DNA"/>
</dbReference>
<feature type="domain" description="Glucan biosynthesis periplasmic MdoG C-terminal" evidence="8">
    <location>
        <begin position="33"/>
        <end position="511"/>
    </location>
</feature>
<proteinExistence type="inferred from homology"/>
<dbReference type="Gene3D" id="2.60.40.10">
    <property type="entry name" value="Immunoglobulins"/>
    <property type="match status" value="1"/>
</dbReference>
<dbReference type="PANTHER" id="PTHR30504:SF4">
    <property type="entry name" value="GLUCANS BIOSYNTHESIS PROTEIN G"/>
    <property type="match status" value="1"/>
</dbReference>
<keyword evidence="10" id="KW-1185">Reference proteome</keyword>
<protein>
    <recommendedName>
        <fullName evidence="4">Glucans biosynthesis protein G</fullName>
    </recommendedName>
</protein>
<dbReference type="SUPFAM" id="SSF81296">
    <property type="entry name" value="E set domains"/>
    <property type="match status" value="1"/>
</dbReference>
<dbReference type="AlphaFoldDB" id="A0A562ZHN3"/>
<comment type="subcellular location">
    <subcellularLocation>
        <location evidence="1">Periplasm</location>
    </subcellularLocation>
</comment>
<comment type="pathway">
    <text evidence="2">Glycan metabolism; osmoregulated periplasmic glucan (OPG) biosynthesis.</text>
</comment>
<organism evidence="9 10">
    <name type="scientific">Caenimonas sedimenti</name>
    <dbReference type="NCBI Taxonomy" id="2596921"/>
    <lineage>
        <taxon>Bacteria</taxon>
        <taxon>Pseudomonadati</taxon>
        <taxon>Pseudomonadota</taxon>
        <taxon>Betaproteobacteria</taxon>
        <taxon>Burkholderiales</taxon>
        <taxon>Comamonadaceae</taxon>
        <taxon>Caenimonas</taxon>
    </lineage>
</organism>
<name>A0A562ZHN3_9BURK</name>
<dbReference type="InterPro" id="IPR014756">
    <property type="entry name" value="Ig_E-set"/>
</dbReference>
<dbReference type="GO" id="GO:0051274">
    <property type="term" value="P:beta-glucan biosynthetic process"/>
    <property type="evidence" value="ECO:0007669"/>
    <property type="project" value="TreeGrafter"/>
</dbReference>
<dbReference type="Gene3D" id="2.70.98.10">
    <property type="match status" value="1"/>
</dbReference>
<dbReference type="SUPFAM" id="SSF74650">
    <property type="entry name" value="Galactose mutarotase-like"/>
    <property type="match status" value="1"/>
</dbReference>
<keyword evidence="6" id="KW-0574">Periplasm</keyword>
<accession>A0A562ZHN3</accession>
<evidence type="ECO:0000259" key="8">
    <source>
        <dbReference type="Pfam" id="PF04349"/>
    </source>
</evidence>
<evidence type="ECO:0000256" key="6">
    <source>
        <dbReference type="ARBA" id="ARBA00022764"/>
    </source>
</evidence>
<evidence type="ECO:0000256" key="5">
    <source>
        <dbReference type="ARBA" id="ARBA00022729"/>
    </source>
</evidence>
<keyword evidence="5 7" id="KW-0732">Signal</keyword>
<dbReference type="InterPro" id="IPR013783">
    <property type="entry name" value="Ig-like_fold"/>
</dbReference>
<evidence type="ECO:0000256" key="3">
    <source>
        <dbReference type="ARBA" id="ARBA00009284"/>
    </source>
</evidence>
<dbReference type="Proteomes" id="UP000318199">
    <property type="component" value="Unassembled WGS sequence"/>
</dbReference>
<evidence type="ECO:0000256" key="7">
    <source>
        <dbReference type="SAM" id="SignalP"/>
    </source>
</evidence>
<evidence type="ECO:0000256" key="2">
    <source>
        <dbReference type="ARBA" id="ARBA00005001"/>
    </source>
</evidence>
<gene>
    <name evidence="9" type="ORF">FN976_24695</name>
</gene>